<accession>A0A7K0BZ73</accession>
<dbReference type="PANTHER" id="PTHR30055">
    <property type="entry name" value="HTH-TYPE TRANSCRIPTIONAL REGULATOR RUTR"/>
    <property type="match status" value="1"/>
</dbReference>
<dbReference type="PROSITE" id="PS50977">
    <property type="entry name" value="HTH_TETR_2"/>
    <property type="match status" value="1"/>
</dbReference>
<dbReference type="PANTHER" id="PTHR30055:SF174">
    <property type="entry name" value="TRANSCRIPTIONAL REGULATORY PROTEIN (PROBABLY TETR-FAMILY)-RELATED"/>
    <property type="match status" value="1"/>
</dbReference>
<dbReference type="SUPFAM" id="SSF46689">
    <property type="entry name" value="Homeodomain-like"/>
    <property type="match status" value="1"/>
</dbReference>
<sequence>MPDPASAAAPPGRRRLAPDQRRAQILQVARRAFSELPYAEVSTTAIAERAGVRRGLIHYYFGTKRELFLEVVRDLTAAIAVQAPAPDERLPLERTVELCVDLYLDAAEANATTWFAAVDAEGFGQDPELLRIVNRMRDDTVEHLLAMLRVPEPTDVLRAVLRAYSGFAEAASRQWLQEGVLDRAQTHTLLARSLLALVTDIAPALQNR</sequence>
<proteinExistence type="predicted"/>
<dbReference type="GO" id="GO:0003700">
    <property type="term" value="F:DNA-binding transcription factor activity"/>
    <property type="evidence" value="ECO:0007669"/>
    <property type="project" value="TreeGrafter"/>
</dbReference>
<dbReference type="EMBL" id="WEGH01000003">
    <property type="protein sequence ID" value="MQY06386.1"/>
    <property type="molecule type" value="Genomic_DNA"/>
</dbReference>
<comment type="caution">
    <text evidence="6">The sequence shown here is derived from an EMBL/GenBank/DDBJ whole genome shotgun (WGS) entry which is preliminary data.</text>
</comment>
<keyword evidence="7" id="KW-1185">Reference proteome</keyword>
<keyword evidence="3" id="KW-0804">Transcription</keyword>
<evidence type="ECO:0000256" key="2">
    <source>
        <dbReference type="ARBA" id="ARBA00023125"/>
    </source>
</evidence>
<dbReference type="RefSeq" id="WP_207709791.1">
    <property type="nucleotide sequence ID" value="NZ_WEGH01000003.1"/>
</dbReference>
<evidence type="ECO:0000256" key="1">
    <source>
        <dbReference type="ARBA" id="ARBA00023015"/>
    </source>
</evidence>
<evidence type="ECO:0000313" key="6">
    <source>
        <dbReference type="EMBL" id="MQY06386.1"/>
    </source>
</evidence>
<reference evidence="6 7" key="1">
    <citation type="submission" date="2019-10" db="EMBL/GenBank/DDBJ databases">
        <title>Actinomadura rubteroloni sp. nov. and Actinomadura macrotermitis sp. nov., isolated from the gut of fungus growing-termite Macrotermes natalensis.</title>
        <authorList>
            <person name="Benndorf R."/>
            <person name="Martin K."/>
            <person name="Kuefner M."/>
            <person name="De Beer W."/>
            <person name="Kaster A.-K."/>
            <person name="Vollmers J."/>
            <person name="Poulsen M."/>
            <person name="Beemelmanns C."/>
        </authorList>
    </citation>
    <scope>NUCLEOTIDE SEQUENCE [LARGE SCALE GENOMIC DNA]</scope>
    <source>
        <strain evidence="6 7">RB68</strain>
    </source>
</reference>
<organism evidence="6 7">
    <name type="scientific">Actinomadura macrotermitis</name>
    <dbReference type="NCBI Taxonomy" id="2585200"/>
    <lineage>
        <taxon>Bacteria</taxon>
        <taxon>Bacillati</taxon>
        <taxon>Actinomycetota</taxon>
        <taxon>Actinomycetes</taxon>
        <taxon>Streptosporangiales</taxon>
        <taxon>Thermomonosporaceae</taxon>
        <taxon>Actinomadura</taxon>
    </lineage>
</organism>
<keyword evidence="1" id="KW-0805">Transcription regulation</keyword>
<dbReference type="PRINTS" id="PR00455">
    <property type="entry name" value="HTHTETR"/>
</dbReference>
<dbReference type="InterPro" id="IPR054129">
    <property type="entry name" value="DesT_TetR_C"/>
</dbReference>
<evidence type="ECO:0000256" key="3">
    <source>
        <dbReference type="ARBA" id="ARBA00023163"/>
    </source>
</evidence>
<feature type="domain" description="HTH tetR-type" evidence="5">
    <location>
        <begin position="19"/>
        <end position="79"/>
    </location>
</feature>
<evidence type="ECO:0000256" key="4">
    <source>
        <dbReference type="PROSITE-ProRule" id="PRU00335"/>
    </source>
</evidence>
<evidence type="ECO:0000313" key="7">
    <source>
        <dbReference type="Proteomes" id="UP000487268"/>
    </source>
</evidence>
<feature type="DNA-binding region" description="H-T-H motif" evidence="4">
    <location>
        <begin position="42"/>
        <end position="61"/>
    </location>
</feature>
<protein>
    <submittedName>
        <fullName evidence="6">HTH-type transcriptional regulator BetI</fullName>
    </submittedName>
</protein>
<evidence type="ECO:0000259" key="5">
    <source>
        <dbReference type="PROSITE" id="PS50977"/>
    </source>
</evidence>
<dbReference type="Gene3D" id="1.10.357.10">
    <property type="entry name" value="Tetracycline Repressor, domain 2"/>
    <property type="match status" value="1"/>
</dbReference>
<gene>
    <name evidence="6" type="primary">betI_10</name>
    <name evidence="6" type="ORF">ACRB68_44740</name>
</gene>
<dbReference type="InterPro" id="IPR050109">
    <property type="entry name" value="HTH-type_TetR-like_transc_reg"/>
</dbReference>
<dbReference type="Pfam" id="PF21943">
    <property type="entry name" value="TetR_C_46"/>
    <property type="match status" value="1"/>
</dbReference>
<dbReference type="Pfam" id="PF00440">
    <property type="entry name" value="TetR_N"/>
    <property type="match status" value="1"/>
</dbReference>
<keyword evidence="2 4" id="KW-0238">DNA-binding</keyword>
<dbReference type="InterPro" id="IPR001647">
    <property type="entry name" value="HTH_TetR"/>
</dbReference>
<dbReference type="AlphaFoldDB" id="A0A7K0BZ73"/>
<dbReference type="Proteomes" id="UP000487268">
    <property type="component" value="Unassembled WGS sequence"/>
</dbReference>
<dbReference type="GO" id="GO:0000976">
    <property type="term" value="F:transcription cis-regulatory region binding"/>
    <property type="evidence" value="ECO:0007669"/>
    <property type="project" value="TreeGrafter"/>
</dbReference>
<name>A0A7K0BZ73_9ACTN</name>
<dbReference type="InterPro" id="IPR009057">
    <property type="entry name" value="Homeodomain-like_sf"/>
</dbReference>